<feature type="region of interest" description="Disordered" evidence="9">
    <location>
        <begin position="116"/>
        <end position="141"/>
    </location>
</feature>
<dbReference type="SUPFAM" id="SSF52540">
    <property type="entry name" value="P-loop containing nucleoside triphosphate hydrolases"/>
    <property type="match status" value="2"/>
</dbReference>
<evidence type="ECO:0000256" key="2">
    <source>
        <dbReference type="ARBA" id="ARBA00007025"/>
    </source>
</evidence>
<dbReference type="SMART" id="SM00487">
    <property type="entry name" value="DEXDc"/>
    <property type="match status" value="1"/>
</dbReference>
<dbReference type="Pfam" id="PF00271">
    <property type="entry name" value="Helicase_C"/>
    <property type="match status" value="1"/>
</dbReference>
<evidence type="ECO:0000313" key="12">
    <source>
        <dbReference type="EMBL" id="KAK0398863.1"/>
    </source>
</evidence>
<protein>
    <recommendedName>
        <fullName evidence="14">Protein, SNF2 family</fullName>
    </recommendedName>
</protein>
<dbReference type="Proteomes" id="UP001175271">
    <property type="component" value="Unassembled WGS sequence"/>
</dbReference>
<feature type="region of interest" description="Disordered" evidence="9">
    <location>
        <begin position="626"/>
        <end position="684"/>
    </location>
</feature>
<dbReference type="GO" id="GO:0004386">
    <property type="term" value="F:helicase activity"/>
    <property type="evidence" value="ECO:0007669"/>
    <property type="project" value="UniProtKB-KW"/>
</dbReference>
<name>A0AA39H5V8_9BILA</name>
<feature type="region of interest" description="Disordered" evidence="9">
    <location>
        <begin position="74"/>
        <end position="103"/>
    </location>
</feature>
<dbReference type="InterPro" id="IPR014001">
    <property type="entry name" value="Helicase_ATP-bd"/>
</dbReference>
<keyword evidence="6" id="KW-0067">ATP-binding</keyword>
<keyword evidence="5" id="KW-0347">Helicase</keyword>
<dbReference type="InterPro" id="IPR038718">
    <property type="entry name" value="SNF2-like_sf"/>
</dbReference>
<accession>A0AA39H5V8</accession>
<reference evidence="12" key="1">
    <citation type="submission" date="2023-06" db="EMBL/GenBank/DDBJ databases">
        <title>Genomic analysis of the entomopathogenic nematode Steinernema hermaphroditum.</title>
        <authorList>
            <person name="Schwarz E.M."/>
            <person name="Heppert J.K."/>
            <person name="Baniya A."/>
            <person name="Schwartz H.T."/>
            <person name="Tan C.-H."/>
            <person name="Antoshechkin I."/>
            <person name="Sternberg P.W."/>
            <person name="Goodrich-Blair H."/>
            <person name="Dillman A.R."/>
        </authorList>
    </citation>
    <scope>NUCLEOTIDE SEQUENCE</scope>
    <source>
        <strain evidence="12">PS9179</strain>
        <tissue evidence="12">Whole animal</tissue>
    </source>
</reference>
<evidence type="ECO:0000256" key="5">
    <source>
        <dbReference type="ARBA" id="ARBA00022806"/>
    </source>
</evidence>
<evidence type="ECO:0000313" key="13">
    <source>
        <dbReference type="Proteomes" id="UP001175271"/>
    </source>
</evidence>
<keyword evidence="4" id="KW-0378">Hydrolase</keyword>
<evidence type="ECO:0000259" key="10">
    <source>
        <dbReference type="PROSITE" id="PS51192"/>
    </source>
</evidence>
<dbReference type="Pfam" id="PF00176">
    <property type="entry name" value="SNF2-rel_dom"/>
    <property type="match status" value="1"/>
</dbReference>
<evidence type="ECO:0000256" key="9">
    <source>
        <dbReference type="SAM" id="MobiDB-lite"/>
    </source>
</evidence>
<evidence type="ECO:0000256" key="3">
    <source>
        <dbReference type="ARBA" id="ARBA00022741"/>
    </source>
</evidence>
<evidence type="ECO:0000256" key="8">
    <source>
        <dbReference type="ARBA" id="ARBA00023242"/>
    </source>
</evidence>
<dbReference type="PROSITE" id="PS51194">
    <property type="entry name" value="HELICASE_CTER"/>
    <property type="match status" value="1"/>
</dbReference>
<organism evidence="12 13">
    <name type="scientific">Steinernema hermaphroditum</name>
    <dbReference type="NCBI Taxonomy" id="289476"/>
    <lineage>
        <taxon>Eukaryota</taxon>
        <taxon>Metazoa</taxon>
        <taxon>Ecdysozoa</taxon>
        <taxon>Nematoda</taxon>
        <taxon>Chromadorea</taxon>
        <taxon>Rhabditida</taxon>
        <taxon>Tylenchina</taxon>
        <taxon>Panagrolaimomorpha</taxon>
        <taxon>Strongyloidoidea</taxon>
        <taxon>Steinernematidae</taxon>
        <taxon>Steinernema</taxon>
    </lineage>
</organism>
<dbReference type="PANTHER" id="PTHR45797">
    <property type="entry name" value="RAD54-LIKE"/>
    <property type="match status" value="1"/>
</dbReference>
<evidence type="ECO:0000256" key="6">
    <source>
        <dbReference type="ARBA" id="ARBA00022840"/>
    </source>
</evidence>
<dbReference type="EMBL" id="JAUCMV010000005">
    <property type="protein sequence ID" value="KAK0398863.1"/>
    <property type="molecule type" value="Genomic_DNA"/>
</dbReference>
<dbReference type="InterPro" id="IPR001650">
    <property type="entry name" value="Helicase_C-like"/>
</dbReference>
<dbReference type="GO" id="GO:0003677">
    <property type="term" value="F:DNA binding"/>
    <property type="evidence" value="ECO:0007669"/>
    <property type="project" value="UniProtKB-KW"/>
</dbReference>
<dbReference type="Gene3D" id="1.20.120.850">
    <property type="entry name" value="SWI2/SNF2 ATPases, N-terminal domain"/>
    <property type="match status" value="1"/>
</dbReference>
<sequence>MAKRDEPTASWSTIALASSDESDNDTGLINSVLPTAKHAHKRRKLRHVLDEDAIATNAAAQAEKERVERMQKIRERQEEEDRQRLQIRSLETPSPPGANNDDNDILFIEEQKFSEPSTSSPAWLTSNQDTSQEVPSSRDVKNNMTQAYREYQEYIGNDINRRRVIPSYPSTSNGSYRIAPPYDEATSRPLYGRSSSNPCTPSSYPFPTKEELNDMDMWRIFSKAQSNETNRTKPREAEDLESTATNLYGKLPVSDVDRSVFFPQHLLSCLKPHQISGVRFMYDNVIESIKIYKENEGLGCVLAHNMGLGKTLQVITFCDIFYRYTGDRRIVIVVPVNTIQNWANEFNKWLPERDEYGLTCRPFKVFVMGDTVKTRRDRVNLLDKWFQEDGVLVIGYEMIRLLQQDPKTQKEKLHTRCPIEREEQEHEIDQMYKIVKKCLVTPGPNLVICDEGHRIKNLKTDTALVLKGMKTRRRVILTGYPLQNNLLEYYCMVDYVRPGILGSKKQFCAIFERPISNGQCIDSTPEDVQLAARRTHILTKILRPFVQRKGPALLKKSLPPCIEYVLYVRKSPIQQILYRHFVIRATEEMRRQKSATFNPLKAFAICCKIWNHPDLLRQAVDGEKKKMRQKELKNKKNEVGDDPSYSLDRPGSSRYPYGFDMNPATPSRSSGLSTDLNGTHGLKNERSSKSMLIGTHYESVEDIQLEKGALDWVKQALGADYRENIVENSYKMKLAMEIIDASTRNGDKILFFSQSVLTLDVFETMLKLRTLQLPNDAVSHWKKHKTYLRFDGTTKGSERQYLIEKYNGSDEVKLFLISTRAGSLGINLVSANRVIIFDVSWNPCHDAQAVCRIYRFGQTKNCFIYRLVADNCMEKAIFKRQIGKQGLQIRVVDEQRVDANVKRREVEELLVYNEAADLHVKDHNVDQWILEDTILKSVCTQHSRLLSVEPELHESNIIERDDDLTEEEKAEAEQWYNMAKNRKSPPAESPVPYPPWLHPSMPPPFSVLSNGNPLVAVPLPREVVAVGDNHGSAFRGFAVNNYVAPMTPPILPSHAAAVHGFLRPSPTSTQNQDPRMNAAALKSAQLKSHRISSTLIPQSQAAGLINSCRQEKFITRNGYIFELTQKDAQKDSNSEIRVPCGIQLGYFKCRKGSVTVLPDGRLLNVTGNPLFQELTHPEIPNDEVVVLD</sequence>
<feature type="compositionally biased region" description="Basic and acidic residues" evidence="9">
    <location>
        <begin position="626"/>
        <end position="639"/>
    </location>
</feature>
<dbReference type="PANTHER" id="PTHR45797:SF1">
    <property type="entry name" value="HELICASE ARIP4"/>
    <property type="match status" value="1"/>
</dbReference>
<proteinExistence type="inferred from homology"/>
<evidence type="ECO:0000256" key="1">
    <source>
        <dbReference type="ARBA" id="ARBA00004123"/>
    </source>
</evidence>
<feature type="domain" description="Helicase C-terminal" evidence="11">
    <location>
        <begin position="733"/>
        <end position="905"/>
    </location>
</feature>
<dbReference type="SMART" id="SM00490">
    <property type="entry name" value="HELICc"/>
    <property type="match status" value="1"/>
</dbReference>
<comment type="caution">
    <text evidence="12">The sequence shown here is derived from an EMBL/GenBank/DDBJ whole genome shotgun (WGS) entry which is preliminary data.</text>
</comment>
<dbReference type="Gene3D" id="3.40.50.10810">
    <property type="entry name" value="Tandem AAA-ATPase domain"/>
    <property type="match status" value="1"/>
</dbReference>
<feature type="domain" description="Helicase ATP-binding" evidence="10">
    <location>
        <begin position="291"/>
        <end position="499"/>
    </location>
</feature>
<keyword evidence="7" id="KW-0238">DNA-binding</keyword>
<keyword evidence="13" id="KW-1185">Reference proteome</keyword>
<evidence type="ECO:0000256" key="7">
    <source>
        <dbReference type="ARBA" id="ARBA00023125"/>
    </source>
</evidence>
<feature type="compositionally biased region" description="Basic and acidic residues" evidence="9">
    <location>
        <begin position="74"/>
        <end position="84"/>
    </location>
</feature>
<comment type="subcellular location">
    <subcellularLocation>
        <location evidence="1">Nucleus</location>
    </subcellularLocation>
</comment>
<dbReference type="InterPro" id="IPR000330">
    <property type="entry name" value="SNF2_N"/>
</dbReference>
<feature type="compositionally biased region" description="Polar residues" evidence="9">
    <location>
        <begin position="116"/>
        <end position="135"/>
    </location>
</feature>
<dbReference type="AlphaFoldDB" id="A0AA39H5V8"/>
<dbReference type="PROSITE" id="PS51192">
    <property type="entry name" value="HELICASE_ATP_BIND_1"/>
    <property type="match status" value="1"/>
</dbReference>
<dbReference type="InterPro" id="IPR027417">
    <property type="entry name" value="P-loop_NTPase"/>
</dbReference>
<dbReference type="InterPro" id="IPR049730">
    <property type="entry name" value="SNF2/RAD54-like_C"/>
</dbReference>
<dbReference type="CDD" id="cd18793">
    <property type="entry name" value="SF2_C_SNF"/>
    <property type="match status" value="1"/>
</dbReference>
<dbReference type="InterPro" id="IPR044574">
    <property type="entry name" value="ARIP4-like"/>
</dbReference>
<dbReference type="GO" id="GO:0016887">
    <property type="term" value="F:ATP hydrolysis activity"/>
    <property type="evidence" value="ECO:0007669"/>
    <property type="project" value="InterPro"/>
</dbReference>
<comment type="similarity">
    <text evidence="2">Belongs to the SNF2/RAD54 helicase family.</text>
</comment>
<evidence type="ECO:0008006" key="14">
    <source>
        <dbReference type="Google" id="ProtNLM"/>
    </source>
</evidence>
<evidence type="ECO:0000256" key="4">
    <source>
        <dbReference type="ARBA" id="ARBA00022801"/>
    </source>
</evidence>
<dbReference type="GO" id="GO:0005524">
    <property type="term" value="F:ATP binding"/>
    <property type="evidence" value="ECO:0007669"/>
    <property type="project" value="UniProtKB-KW"/>
</dbReference>
<dbReference type="GO" id="GO:0005634">
    <property type="term" value="C:nucleus"/>
    <property type="evidence" value="ECO:0007669"/>
    <property type="project" value="UniProtKB-SubCell"/>
</dbReference>
<gene>
    <name evidence="12" type="ORF">QR680_002785</name>
</gene>
<evidence type="ECO:0000259" key="11">
    <source>
        <dbReference type="PROSITE" id="PS51194"/>
    </source>
</evidence>
<dbReference type="Gene3D" id="3.40.50.300">
    <property type="entry name" value="P-loop containing nucleotide triphosphate hydrolases"/>
    <property type="match status" value="2"/>
</dbReference>
<feature type="region of interest" description="Disordered" evidence="9">
    <location>
        <begin position="1"/>
        <end position="26"/>
    </location>
</feature>
<keyword evidence="8" id="KW-0539">Nucleus</keyword>
<keyword evidence="3" id="KW-0547">Nucleotide-binding</keyword>
<feature type="compositionally biased region" description="Polar residues" evidence="9">
    <location>
        <begin position="664"/>
        <end position="677"/>
    </location>
</feature>